<dbReference type="PROSITE" id="PS51257">
    <property type="entry name" value="PROKAR_LIPOPROTEIN"/>
    <property type="match status" value="1"/>
</dbReference>
<evidence type="ECO:0000313" key="1">
    <source>
        <dbReference type="EMBL" id="SLN66456.1"/>
    </source>
</evidence>
<dbReference type="PANTHER" id="PTHR42685:SF22">
    <property type="entry name" value="CONDITIONED MEDIUM FACTOR RECEPTOR 1"/>
    <property type="match status" value="1"/>
</dbReference>
<dbReference type="PRINTS" id="PR00420">
    <property type="entry name" value="RNGMNOXGNASE"/>
</dbReference>
<organism evidence="1 2">
    <name type="scientific">Pseudooceanicola marinus</name>
    <dbReference type="NCBI Taxonomy" id="396013"/>
    <lineage>
        <taxon>Bacteria</taxon>
        <taxon>Pseudomonadati</taxon>
        <taxon>Pseudomonadota</taxon>
        <taxon>Alphaproteobacteria</taxon>
        <taxon>Rhodobacterales</taxon>
        <taxon>Paracoccaceae</taxon>
        <taxon>Pseudooceanicola</taxon>
    </lineage>
</organism>
<dbReference type="EC" id="1.-.-.-" evidence="1"/>
<keyword evidence="2" id="KW-1185">Reference proteome</keyword>
<sequence>MTDPARAPAPDTFDVIVLGAGPAGAAAAMTACRQGLTVALVDKACFPRAKLCGGGVTGRSARYFEEIFGTPLPPELIDTKTAVEFHAEDRPLGALPQIPPMHLTMRWHFDADLVARVLAAGATDLTGCRVAEIDTTTPALTLSDGRRLTARVLIGADGVNSPVARALFGRAYDPARIGFGLEVEAPAPPGNADRPLRIDFGAAQWGYGWDFPKSGSSTIGIGGVLSRNGDMKGAMAAYLDLLGQDPTQPVKGHHLPFGDFRRRPGRGAVLLAGDAAGLVDPITGEGIAYALKSGQLAAQAAARALAEDAPATALRRYRATLRPIHRAIRQARAIRLLLFAPLFRPAFLAAFRRSGHLRHLYMRLLAGEIEYPDLARATLRRLPAFLTGALQRGGTKPPPARDA</sequence>
<evidence type="ECO:0000313" key="2">
    <source>
        <dbReference type="Proteomes" id="UP000193963"/>
    </source>
</evidence>
<protein>
    <submittedName>
        <fullName evidence="1">Putative oxidoreductase/MT0587</fullName>
        <ecNumber evidence="1">1.-.-.-</ecNumber>
    </submittedName>
</protein>
<keyword evidence="1" id="KW-0560">Oxidoreductase</keyword>
<dbReference type="PANTHER" id="PTHR42685">
    <property type="entry name" value="GERANYLGERANYL DIPHOSPHATE REDUCTASE"/>
    <property type="match status" value="1"/>
</dbReference>
<dbReference type="NCBIfam" id="TIGR02032">
    <property type="entry name" value="GG-red-SF"/>
    <property type="match status" value="1"/>
</dbReference>
<dbReference type="Gene3D" id="3.50.50.60">
    <property type="entry name" value="FAD/NAD(P)-binding domain"/>
    <property type="match status" value="1"/>
</dbReference>
<dbReference type="GO" id="GO:0016628">
    <property type="term" value="F:oxidoreductase activity, acting on the CH-CH group of donors, NAD or NADP as acceptor"/>
    <property type="evidence" value="ECO:0007669"/>
    <property type="project" value="InterPro"/>
</dbReference>
<dbReference type="InterPro" id="IPR036188">
    <property type="entry name" value="FAD/NAD-bd_sf"/>
</dbReference>
<proteinExistence type="predicted"/>
<dbReference type="AlphaFoldDB" id="A0A1X6ZZU5"/>
<dbReference type="RefSeq" id="WP_232618229.1">
    <property type="nucleotide sequence ID" value="NZ_FWFN01000007.1"/>
</dbReference>
<dbReference type="InterPro" id="IPR011777">
    <property type="entry name" value="Geranylgeranyl_Rdtase_fam"/>
</dbReference>
<name>A0A1X6ZZU5_9RHOB</name>
<dbReference type="SUPFAM" id="SSF51905">
    <property type="entry name" value="FAD/NAD(P)-binding domain"/>
    <property type="match status" value="1"/>
</dbReference>
<dbReference type="Pfam" id="PF12831">
    <property type="entry name" value="FAD_oxidored"/>
    <property type="match status" value="1"/>
</dbReference>
<dbReference type="InterPro" id="IPR050407">
    <property type="entry name" value="Geranylgeranyl_reductase"/>
</dbReference>
<dbReference type="EMBL" id="FWFN01000007">
    <property type="protein sequence ID" value="SLN66456.1"/>
    <property type="molecule type" value="Genomic_DNA"/>
</dbReference>
<gene>
    <name evidence="1" type="ORF">PSM7751_03453</name>
</gene>
<dbReference type="Proteomes" id="UP000193963">
    <property type="component" value="Unassembled WGS sequence"/>
</dbReference>
<accession>A0A1X6ZZU5</accession>
<reference evidence="1 2" key="1">
    <citation type="submission" date="2017-03" db="EMBL/GenBank/DDBJ databases">
        <authorList>
            <person name="Afonso C.L."/>
            <person name="Miller P.J."/>
            <person name="Scott M.A."/>
            <person name="Spackman E."/>
            <person name="Goraichik I."/>
            <person name="Dimitrov K.M."/>
            <person name="Suarez D.L."/>
            <person name="Swayne D.E."/>
        </authorList>
    </citation>
    <scope>NUCLEOTIDE SEQUENCE [LARGE SCALE GENOMIC DNA]</scope>
    <source>
        <strain evidence="1 2">CECT 7751</strain>
    </source>
</reference>